<protein>
    <recommendedName>
        <fullName evidence="3">Berberine/berberine-like domain-containing protein</fullName>
    </recommendedName>
</protein>
<comment type="similarity">
    <text evidence="1">Belongs to the oxygen-dependent FAD-linked oxidoreductase family.</text>
</comment>
<dbReference type="Gene3D" id="3.30.465.10">
    <property type="match status" value="1"/>
</dbReference>
<accession>F2TC10</accession>
<evidence type="ECO:0000256" key="1">
    <source>
        <dbReference type="ARBA" id="ARBA00005466"/>
    </source>
</evidence>
<dbReference type="GO" id="GO:0050660">
    <property type="term" value="F:flavin adenine dinucleotide binding"/>
    <property type="evidence" value="ECO:0007669"/>
    <property type="project" value="InterPro"/>
</dbReference>
<reference evidence="4" key="1">
    <citation type="submission" date="2010-03" db="EMBL/GenBank/DDBJ databases">
        <title>Annotation of Blastomyces dermatitidis strain ATCC 18188.</title>
        <authorList>
            <consortium name="The Broad Institute Genome Sequencing Platform"/>
            <consortium name="Broad Institute Genome Sequencing Center for Infectious Disease."/>
            <person name="Cuomo C."/>
            <person name="Klein B."/>
            <person name="Sullivan T."/>
            <person name="Heitman J."/>
            <person name="Young S."/>
            <person name="Zeng Q."/>
            <person name="Gargeya S."/>
            <person name="Alvarado L."/>
            <person name="Berlin A.M."/>
            <person name="Chapman S.B."/>
            <person name="Chen Z."/>
            <person name="Freedman E."/>
            <person name="Gellesch M."/>
            <person name="Goldberg J."/>
            <person name="Griggs A."/>
            <person name="Gujja S."/>
            <person name="Heilman E."/>
            <person name="Heiman D."/>
            <person name="Howarth C."/>
            <person name="Mehta T."/>
            <person name="Neiman D."/>
            <person name="Pearson M."/>
            <person name="Roberts A."/>
            <person name="Saif S."/>
            <person name="Shea T."/>
            <person name="Shenoy N."/>
            <person name="Sisk P."/>
            <person name="Stolte C."/>
            <person name="Sykes S."/>
            <person name="White J."/>
            <person name="Yandava C."/>
            <person name="Haas B."/>
            <person name="Nusbaum C."/>
            <person name="Birren B."/>
        </authorList>
    </citation>
    <scope>NUCLEOTIDE SEQUENCE [LARGE SCALE GENOMIC DNA]</scope>
    <source>
        <strain evidence="4">ATCC 18188</strain>
    </source>
</reference>
<dbReference type="EMBL" id="GG749422">
    <property type="protein sequence ID" value="EGE80773.2"/>
    <property type="molecule type" value="Genomic_DNA"/>
</dbReference>
<evidence type="ECO:0000256" key="2">
    <source>
        <dbReference type="ARBA" id="ARBA00023002"/>
    </source>
</evidence>
<dbReference type="SUPFAM" id="SSF56176">
    <property type="entry name" value="FAD-binding/transporter-associated domain-like"/>
    <property type="match status" value="1"/>
</dbReference>
<sequence length="300" mass="32562">MASDNALEFEVVTPKVNLITANEYQNTDLFWAIRGGGGGTFGVIASVTATVKELHAALPELSDNGAAGYYFISPQSPSLSDIGSISTITVAFMFADQEDQAAVEHLLQPLAAAIEKLNNATISTFTLVSPNNQQFTIGSCLISRDFLVSSDGLAKLSEALSRIESLSGSVLTGHLVGGGQVVKNAGKVDSALNLAWRKALTHITFSYSWPSSTPFHDQQKVYENITNVGVPIFRALEPGQMGAYLNKADSHKSDFQQSFWCENYKWLYVIKKRWDSTRLFISCQGVGSEDWDDGGLCQVC</sequence>
<dbReference type="InterPro" id="IPR036318">
    <property type="entry name" value="FAD-bd_PCMH-like_sf"/>
</dbReference>
<gene>
    <name evidence="4" type="ORF">BDDG_03714</name>
</gene>
<name>F2TC10_AJEDA</name>
<dbReference type="InterPro" id="IPR012951">
    <property type="entry name" value="BBE"/>
</dbReference>
<dbReference type="Pfam" id="PF08031">
    <property type="entry name" value="BBE"/>
    <property type="match status" value="1"/>
</dbReference>
<evidence type="ECO:0000313" key="4">
    <source>
        <dbReference type="EMBL" id="EGE80773.2"/>
    </source>
</evidence>
<dbReference type="AlphaFoldDB" id="F2TC10"/>
<feature type="domain" description="Berberine/berberine-like" evidence="3">
    <location>
        <begin position="243"/>
        <end position="286"/>
    </location>
</feature>
<dbReference type="HOGENOM" id="CLU_801929_0_0_1"/>
<dbReference type="InterPro" id="IPR050432">
    <property type="entry name" value="FAD-linked_Oxidoreductases_BP"/>
</dbReference>
<dbReference type="PANTHER" id="PTHR13878:SF91">
    <property type="entry name" value="FAD BINDING DOMAIN PROTEIN (AFU_ORTHOLOGUE AFUA_6G12070)-RELATED"/>
    <property type="match status" value="1"/>
</dbReference>
<dbReference type="GO" id="GO:0016491">
    <property type="term" value="F:oxidoreductase activity"/>
    <property type="evidence" value="ECO:0007669"/>
    <property type="project" value="UniProtKB-KW"/>
</dbReference>
<dbReference type="Proteomes" id="UP000007802">
    <property type="component" value="Unassembled WGS sequence"/>
</dbReference>
<dbReference type="OrthoDB" id="9983560at2759"/>
<dbReference type="InterPro" id="IPR016169">
    <property type="entry name" value="FAD-bd_PCMH_sub2"/>
</dbReference>
<proteinExistence type="inferred from homology"/>
<evidence type="ECO:0000259" key="3">
    <source>
        <dbReference type="Pfam" id="PF08031"/>
    </source>
</evidence>
<organism evidence="4">
    <name type="scientific">Ajellomyces dermatitidis (strain ATCC 18188 / CBS 674.68)</name>
    <name type="common">Blastomyces dermatitidis</name>
    <dbReference type="NCBI Taxonomy" id="653446"/>
    <lineage>
        <taxon>Eukaryota</taxon>
        <taxon>Fungi</taxon>
        <taxon>Dikarya</taxon>
        <taxon>Ascomycota</taxon>
        <taxon>Pezizomycotina</taxon>
        <taxon>Eurotiomycetes</taxon>
        <taxon>Eurotiomycetidae</taxon>
        <taxon>Onygenales</taxon>
        <taxon>Ajellomycetaceae</taxon>
        <taxon>Blastomyces</taxon>
    </lineage>
</organism>
<keyword evidence="2" id="KW-0560">Oxidoreductase</keyword>
<dbReference type="PANTHER" id="PTHR13878">
    <property type="entry name" value="GULONOLACTONE OXIDASE"/>
    <property type="match status" value="1"/>
</dbReference>